<keyword evidence="3" id="KW-1003">Cell membrane</keyword>
<evidence type="ECO:0000256" key="7">
    <source>
        <dbReference type="ARBA" id="ARBA00023180"/>
    </source>
</evidence>
<evidence type="ECO:0000256" key="8">
    <source>
        <dbReference type="RuleBase" id="RU280814"/>
    </source>
</evidence>
<feature type="domain" description="Anoctamin dimerisation" evidence="10">
    <location>
        <begin position="197"/>
        <end position="273"/>
    </location>
</feature>
<dbReference type="InterPro" id="IPR049452">
    <property type="entry name" value="Anoctamin_TM"/>
</dbReference>
<gene>
    <name evidence="11" type="ORF">TSIB3V08_LOCUS6692</name>
</gene>
<dbReference type="PANTHER" id="PTHR12308:SF51">
    <property type="entry name" value="ANOCTAMIN-8"/>
    <property type="match status" value="1"/>
</dbReference>
<keyword evidence="7" id="KW-0325">Glycoprotein</keyword>
<evidence type="ECO:0000256" key="1">
    <source>
        <dbReference type="ARBA" id="ARBA00004651"/>
    </source>
</evidence>
<evidence type="ECO:0000256" key="2">
    <source>
        <dbReference type="ARBA" id="ARBA00009671"/>
    </source>
</evidence>
<evidence type="ECO:0000256" key="3">
    <source>
        <dbReference type="ARBA" id="ARBA00022475"/>
    </source>
</evidence>
<reference evidence="11" key="1">
    <citation type="submission" date="2020-11" db="EMBL/GenBank/DDBJ databases">
        <authorList>
            <person name="Tran Van P."/>
        </authorList>
    </citation>
    <scope>NUCLEOTIDE SEQUENCE</scope>
</reference>
<dbReference type="AlphaFoldDB" id="A0A7R9AYH9"/>
<feature type="transmembrane region" description="Helical" evidence="8">
    <location>
        <begin position="305"/>
        <end position="327"/>
    </location>
</feature>
<name>A0A7R9AYH9_TIMSH</name>
<dbReference type="InterPro" id="IPR007632">
    <property type="entry name" value="Anoctamin"/>
</dbReference>
<comment type="subcellular location">
    <subcellularLocation>
        <location evidence="1">Cell membrane</location>
        <topology evidence="1">Multi-pass membrane protein</topology>
    </subcellularLocation>
    <subcellularLocation>
        <location evidence="8">Membrane</location>
        <topology evidence="8">Multi-pass membrane protein</topology>
    </subcellularLocation>
</comment>
<organism evidence="11">
    <name type="scientific">Timema shepardi</name>
    <name type="common">Walking stick</name>
    <dbReference type="NCBI Taxonomy" id="629360"/>
    <lineage>
        <taxon>Eukaryota</taxon>
        <taxon>Metazoa</taxon>
        <taxon>Ecdysozoa</taxon>
        <taxon>Arthropoda</taxon>
        <taxon>Hexapoda</taxon>
        <taxon>Insecta</taxon>
        <taxon>Pterygota</taxon>
        <taxon>Neoptera</taxon>
        <taxon>Polyneoptera</taxon>
        <taxon>Phasmatodea</taxon>
        <taxon>Timematodea</taxon>
        <taxon>Timematoidea</taxon>
        <taxon>Timematidae</taxon>
        <taxon>Timema</taxon>
    </lineage>
</organism>
<evidence type="ECO:0000313" key="11">
    <source>
        <dbReference type="EMBL" id="CAD7262587.1"/>
    </source>
</evidence>
<evidence type="ECO:0000259" key="9">
    <source>
        <dbReference type="Pfam" id="PF04547"/>
    </source>
</evidence>
<sequence length="401" mass="45583">MWVQELGLYPPHSYKSIASKWRTEPNSACLMPTPAHNTPPTYELSFFVAPEENPMHRTFHDPQAVMDTNHPNPAKRQCVLAQRKKRTKPTKEPSHAISRMNVMNVIPTARALTQSWWTRECDVVLMFPPGAQDFTLMWLLSRLRAGTPGLVVHVRHHASSDSYGYYLTAPFNVLMKAAEEVHLPKSLRPEFGGGLKEFVQQEMSCFEGIENEREFFTTQERQSIVLHLLQTLRAGAKDQLGGVKFVEGQAIVPKCESAGVISQVFPLHDLPALKRLQKKWVQAFFKPQPLDAICNYFGVKIAMYFAWLGHYTTALIIPGVIGLIFWIGFCGGDQATEDVGFVLFSFFNVLWASIYVEAWKRYSAELAYRWGTLDQRDELLVEPRSFFTVGALYISLTVRHG</sequence>
<keyword evidence="4 8" id="KW-0812">Transmembrane</keyword>
<dbReference type="Pfam" id="PF04547">
    <property type="entry name" value="Anoctamin"/>
    <property type="match status" value="1"/>
</dbReference>
<dbReference type="GO" id="GO:0005254">
    <property type="term" value="F:chloride channel activity"/>
    <property type="evidence" value="ECO:0007669"/>
    <property type="project" value="TreeGrafter"/>
</dbReference>
<feature type="transmembrane region" description="Helical" evidence="8">
    <location>
        <begin position="339"/>
        <end position="359"/>
    </location>
</feature>
<accession>A0A7R9AYH9</accession>
<proteinExistence type="inferred from homology"/>
<dbReference type="EMBL" id="OC002929">
    <property type="protein sequence ID" value="CAD7262587.1"/>
    <property type="molecule type" value="Genomic_DNA"/>
</dbReference>
<evidence type="ECO:0000256" key="4">
    <source>
        <dbReference type="ARBA" id="ARBA00022692"/>
    </source>
</evidence>
<comment type="similarity">
    <text evidence="2 8">Belongs to the anoctamin family.</text>
</comment>
<dbReference type="PANTHER" id="PTHR12308">
    <property type="entry name" value="ANOCTAMIN"/>
    <property type="match status" value="1"/>
</dbReference>
<dbReference type="Pfam" id="PF16178">
    <property type="entry name" value="Anoct_dimer"/>
    <property type="match status" value="1"/>
</dbReference>
<protein>
    <recommendedName>
        <fullName evidence="8">Anoctamin</fullName>
    </recommendedName>
</protein>
<keyword evidence="5 8" id="KW-1133">Transmembrane helix</keyword>
<dbReference type="GO" id="GO:0046983">
    <property type="term" value="F:protein dimerization activity"/>
    <property type="evidence" value="ECO:0007669"/>
    <property type="project" value="InterPro"/>
</dbReference>
<dbReference type="GO" id="GO:0005886">
    <property type="term" value="C:plasma membrane"/>
    <property type="evidence" value="ECO:0007669"/>
    <property type="project" value="UniProtKB-SubCell"/>
</dbReference>
<comment type="caution">
    <text evidence="8">Lacks conserved residue(s) required for the propagation of feature annotation.</text>
</comment>
<evidence type="ECO:0000259" key="10">
    <source>
        <dbReference type="Pfam" id="PF16178"/>
    </source>
</evidence>
<dbReference type="InterPro" id="IPR032394">
    <property type="entry name" value="Anoct_dimer"/>
</dbReference>
<evidence type="ECO:0000256" key="5">
    <source>
        <dbReference type="ARBA" id="ARBA00022989"/>
    </source>
</evidence>
<evidence type="ECO:0000256" key="6">
    <source>
        <dbReference type="ARBA" id="ARBA00023136"/>
    </source>
</evidence>
<keyword evidence="6 8" id="KW-0472">Membrane</keyword>
<feature type="domain" description="Anoctamin transmembrane" evidence="9">
    <location>
        <begin position="293"/>
        <end position="388"/>
    </location>
</feature>